<proteinExistence type="predicted"/>
<reference evidence="2" key="1">
    <citation type="submission" date="2020-12" db="UniProtKB">
        <authorList>
            <consortium name="WormBaseParasite"/>
        </authorList>
    </citation>
    <scope>IDENTIFICATION</scope>
    <source>
        <strain evidence="2">MHco3</strain>
    </source>
</reference>
<protein>
    <submittedName>
        <fullName evidence="2">Transposase</fullName>
    </submittedName>
</protein>
<sequence length="26" mass="2924">MEFEYGQFCDALGNGKKTQVMPVDDT</sequence>
<organism evidence="1 2">
    <name type="scientific">Haemonchus contortus</name>
    <name type="common">Barber pole worm</name>
    <dbReference type="NCBI Taxonomy" id="6289"/>
    <lineage>
        <taxon>Eukaryota</taxon>
        <taxon>Metazoa</taxon>
        <taxon>Ecdysozoa</taxon>
        <taxon>Nematoda</taxon>
        <taxon>Chromadorea</taxon>
        <taxon>Rhabditida</taxon>
        <taxon>Rhabditina</taxon>
        <taxon>Rhabditomorpha</taxon>
        <taxon>Strongyloidea</taxon>
        <taxon>Trichostrongylidae</taxon>
        <taxon>Haemonchus</taxon>
    </lineage>
</organism>
<keyword evidence="1" id="KW-1185">Reference proteome</keyword>
<dbReference type="AlphaFoldDB" id="A0A7I5EC22"/>
<dbReference type="WBParaSite" id="HCON_00132850-00001">
    <property type="protein sequence ID" value="HCON_00132850-00001"/>
    <property type="gene ID" value="HCON_00132850"/>
</dbReference>
<evidence type="ECO:0000313" key="1">
    <source>
        <dbReference type="Proteomes" id="UP000025227"/>
    </source>
</evidence>
<dbReference type="Proteomes" id="UP000025227">
    <property type="component" value="Unplaced"/>
</dbReference>
<evidence type="ECO:0000313" key="2">
    <source>
        <dbReference type="WBParaSite" id="HCON_00132850-00001"/>
    </source>
</evidence>
<name>A0A7I5EC22_HAECO</name>
<accession>A0A7I5EC22</accession>